<dbReference type="Proteomes" id="UP000291838">
    <property type="component" value="Unassembled WGS sequence"/>
</dbReference>
<dbReference type="OrthoDB" id="9180256at2"/>
<comment type="caution">
    <text evidence="7">The sequence shown here is derived from an EMBL/GenBank/DDBJ whole genome shotgun (WGS) entry which is preliminary data.</text>
</comment>
<keyword evidence="8" id="KW-1185">Reference proteome</keyword>
<dbReference type="InterPro" id="IPR011701">
    <property type="entry name" value="MFS"/>
</dbReference>
<feature type="transmembrane region" description="Helical" evidence="5">
    <location>
        <begin position="45"/>
        <end position="67"/>
    </location>
</feature>
<feature type="transmembrane region" description="Helical" evidence="5">
    <location>
        <begin position="304"/>
        <end position="326"/>
    </location>
</feature>
<reference evidence="7 8" key="1">
    <citation type="submission" date="2019-01" db="EMBL/GenBank/DDBJ databases">
        <title>Novel species of Nocardioides.</title>
        <authorList>
            <person name="Liu Q."/>
            <person name="Xin Y.-H."/>
        </authorList>
    </citation>
    <scope>NUCLEOTIDE SEQUENCE [LARGE SCALE GENOMIC DNA]</scope>
    <source>
        <strain evidence="7 8">HLT3-15</strain>
    </source>
</reference>
<feature type="transmembrane region" description="Helical" evidence="5">
    <location>
        <begin position="367"/>
        <end position="384"/>
    </location>
</feature>
<keyword evidence="2 5" id="KW-0812">Transmembrane</keyword>
<dbReference type="PANTHER" id="PTHR23542:SF1">
    <property type="entry name" value="MAJOR FACILITATOR SUPERFAMILY (MFS) PROFILE DOMAIN-CONTAINING PROTEIN"/>
    <property type="match status" value="1"/>
</dbReference>
<dbReference type="GO" id="GO:0022857">
    <property type="term" value="F:transmembrane transporter activity"/>
    <property type="evidence" value="ECO:0007669"/>
    <property type="project" value="InterPro"/>
</dbReference>
<evidence type="ECO:0000256" key="2">
    <source>
        <dbReference type="ARBA" id="ARBA00022692"/>
    </source>
</evidence>
<name>A0A4Q2RTU2_9ACTN</name>
<feature type="transmembrane region" description="Helical" evidence="5">
    <location>
        <begin position="171"/>
        <end position="190"/>
    </location>
</feature>
<organism evidence="7 8">
    <name type="scientific">Nocardioides glacieisoli</name>
    <dbReference type="NCBI Taxonomy" id="1168730"/>
    <lineage>
        <taxon>Bacteria</taxon>
        <taxon>Bacillati</taxon>
        <taxon>Actinomycetota</taxon>
        <taxon>Actinomycetes</taxon>
        <taxon>Propionibacteriales</taxon>
        <taxon>Nocardioidaceae</taxon>
        <taxon>Nocardioides</taxon>
    </lineage>
</organism>
<dbReference type="Gene3D" id="1.20.1250.20">
    <property type="entry name" value="MFS general substrate transporter like domains"/>
    <property type="match status" value="2"/>
</dbReference>
<dbReference type="InterPro" id="IPR020846">
    <property type="entry name" value="MFS_dom"/>
</dbReference>
<dbReference type="PROSITE" id="PS50850">
    <property type="entry name" value="MFS"/>
    <property type="match status" value="1"/>
</dbReference>
<dbReference type="EMBL" id="SDWS01000004">
    <property type="protein sequence ID" value="RYB90803.1"/>
    <property type="molecule type" value="Genomic_DNA"/>
</dbReference>
<comment type="subcellular location">
    <subcellularLocation>
        <location evidence="1">Cell membrane</location>
        <topology evidence="1">Multi-pass membrane protein</topology>
    </subcellularLocation>
</comment>
<accession>A0A4Q2RTU2</accession>
<keyword evidence="4 5" id="KW-0472">Membrane</keyword>
<feature type="transmembrane region" description="Helical" evidence="5">
    <location>
        <begin position="211"/>
        <end position="232"/>
    </location>
</feature>
<evidence type="ECO:0000256" key="3">
    <source>
        <dbReference type="ARBA" id="ARBA00022989"/>
    </source>
</evidence>
<dbReference type="RefSeq" id="WP_129475492.1">
    <property type="nucleotide sequence ID" value="NZ_SDWS01000004.1"/>
</dbReference>
<dbReference type="InterPro" id="IPR036259">
    <property type="entry name" value="MFS_trans_sf"/>
</dbReference>
<feature type="transmembrane region" description="Helical" evidence="5">
    <location>
        <begin position="338"/>
        <end position="361"/>
    </location>
</feature>
<dbReference type="PANTHER" id="PTHR23542">
    <property type="match status" value="1"/>
</dbReference>
<sequence length="403" mass="41636">MLDSYRRVLSRPGALRFSSAALVARLPISMVGLGIVLLVEERTGSYGIAGTVSAVFVLAEAAFAVLHGRWVDHFGQFRVLPIAISIFGAGLALMMLAVEQDWPRALTYVFAAVSGAALPQVGASVRTRWSHLLDEPGEKQTAFALEAVLDEVVFVVGPVVVTLLATSWHPVAGLTFALVTGVLGTFAFAVQRGTEPPAGIGTTTDGVRPTMPWRIVLPLALVCLTLGALFGAAEVTTVAFAEEQGKRWLAGWLLAAWSFGSLVAGLVTGAVAWRSGPDVRLRWGSAAMALAMAPLMFIHSIPLMALVLLVGGMAIAPTMIGAMTMVEQGVPSGRLTEGMAILHTGIVAGVAPGAAVAGYVVDHSGASAAYAVALVGGVLGALAAQTARPKRVASRAGSPSLRA</sequence>
<protein>
    <submittedName>
        <fullName evidence="7">MFS transporter</fullName>
    </submittedName>
</protein>
<feature type="transmembrane region" description="Helical" evidence="5">
    <location>
        <begin position="252"/>
        <end position="273"/>
    </location>
</feature>
<feature type="domain" description="Major facilitator superfamily (MFS) profile" evidence="6">
    <location>
        <begin position="215"/>
        <end position="403"/>
    </location>
</feature>
<feature type="transmembrane region" description="Helical" evidence="5">
    <location>
        <begin position="79"/>
        <end position="99"/>
    </location>
</feature>
<gene>
    <name evidence="7" type="ORF">EUA06_11015</name>
</gene>
<dbReference type="Pfam" id="PF07690">
    <property type="entry name" value="MFS_1"/>
    <property type="match status" value="1"/>
</dbReference>
<keyword evidence="3 5" id="KW-1133">Transmembrane helix</keyword>
<feature type="transmembrane region" description="Helical" evidence="5">
    <location>
        <begin position="105"/>
        <end position="123"/>
    </location>
</feature>
<evidence type="ECO:0000256" key="1">
    <source>
        <dbReference type="ARBA" id="ARBA00004651"/>
    </source>
</evidence>
<evidence type="ECO:0000313" key="8">
    <source>
        <dbReference type="Proteomes" id="UP000291838"/>
    </source>
</evidence>
<feature type="transmembrane region" description="Helical" evidence="5">
    <location>
        <begin position="20"/>
        <end position="39"/>
    </location>
</feature>
<feature type="transmembrane region" description="Helical" evidence="5">
    <location>
        <begin position="143"/>
        <end position="165"/>
    </location>
</feature>
<dbReference type="SUPFAM" id="SSF103473">
    <property type="entry name" value="MFS general substrate transporter"/>
    <property type="match status" value="1"/>
</dbReference>
<evidence type="ECO:0000256" key="5">
    <source>
        <dbReference type="SAM" id="Phobius"/>
    </source>
</evidence>
<dbReference type="AlphaFoldDB" id="A0A4Q2RTU2"/>
<evidence type="ECO:0000256" key="4">
    <source>
        <dbReference type="ARBA" id="ARBA00023136"/>
    </source>
</evidence>
<dbReference type="GO" id="GO:0005886">
    <property type="term" value="C:plasma membrane"/>
    <property type="evidence" value="ECO:0007669"/>
    <property type="project" value="UniProtKB-SubCell"/>
</dbReference>
<evidence type="ECO:0000313" key="7">
    <source>
        <dbReference type="EMBL" id="RYB90803.1"/>
    </source>
</evidence>
<proteinExistence type="predicted"/>
<evidence type="ECO:0000259" key="6">
    <source>
        <dbReference type="PROSITE" id="PS50850"/>
    </source>
</evidence>